<evidence type="ECO:0000313" key="3">
    <source>
        <dbReference type="Proteomes" id="UP000316560"/>
    </source>
</evidence>
<dbReference type="InterPro" id="IPR014914">
    <property type="entry name" value="RES_dom"/>
</dbReference>
<dbReference type="EMBL" id="VFRA01000001">
    <property type="protein sequence ID" value="TQO19858.1"/>
    <property type="molecule type" value="Genomic_DNA"/>
</dbReference>
<dbReference type="RefSeq" id="WP_141990289.1">
    <property type="nucleotide sequence ID" value="NZ_VFRA01000001.1"/>
</dbReference>
<name>A0A8H2K4W6_9MICO</name>
<gene>
    <name evidence="2" type="ORF">FB472_1451</name>
</gene>
<organism evidence="2 3">
    <name type="scientific">Rhodoglobus vestalii</name>
    <dbReference type="NCBI Taxonomy" id="193384"/>
    <lineage>
        <taxon>Bacteria</taxon>
        <taxon>Bacillati</taxon>
        <taxon>Actinomycetota</taxon>
        <taxon>Actinomycetes</taxon>
        <taxon>Micrococcales</taxon>
        <taxon>Microbacteriaceae</taxon>
        <taxon>Rhodoglobus</taxon>
    </lineage>
</organism>
<accession>A0A8H2K4W6</accession>
<feature type="domain" description="RES" evidence="1">
    <location>
        <begin position="17"/>
        <end position="196"/>
    </location>
</feature>
<dbReference type="Pfam" id="PF08808">
    <property type="entry name" value="RES"/>
    <property type="match status" value="1"/>
</dbReference>
<dbReference type="Proteomes" id="UP000316560">
    <property type="component" value="Unassembled WGS sequence"/>
</dbReference>
<proteinExistence type="predicted"/>
<dbReference type="OrthoDB" id="4722229at2"/>
<sequence length="225" mass="24799">MPDPILEPVIATCSPELWRVGRSSDPMRFSSIQAEDAASPRNGNRFDVPGGEVLYAATSAEGAFAETISRFRPTAASLLLTNEPGEHFMTPGSIPAEWRTRRRLVRFSVNEPLPFLDVDKPATHTFLTAQMAPILDALEIANLDNATLRGTNRLLTRAVAEWAYTAQDDDGNFFYGGLRYESRLGPHECWAIFSGATIELNEELSIGKTDTSLLTTAREFGLVIH</sequence>
<comment type="caution">
    <text evidence="2">The sequence shown here is derived from an EMBL/GenBank/DDBJ whole genome shotgun (WGS) entry which is preliminary data.</text>
</comment>
<evidence type="ECO:0000259" key="1">
    <source>
        <dbReference type="Pfam" id="PF08808"/>
    </source>
</evidence>
<protein>
    <submittedName>
        <fullName evidence="2">RES domain-containing protein</fullName>
    </submittedName>
</protein>
<reference evidence="2 3" key="1">
    <citation type="submission" date="2019-06" db="EMBL/GenBank/DDBJ databases">
        <title>Sequencing the genomes of 1000 actinobacteria strains.</title>
        <authorList>
            <person name="Klenk H.-P."/>
        </authorList>
    </citation>
    <scope>NUCLEOTIDE SEQUENCE [LARGE SCALE GENOMIC DNA]</scope>
    <source>
        <strain evidence="2 3">DSM 21947</strain>
    </source>
</reference>
<keyword evidence="3" id="KW-1185">Reference proteome</keyword>
<evidence type="ECO:0000313" key="2">
    <source>
        <dbReference type="EMBL" id="TQO19858.1"/>
    </source>
</evidence>
<dbReference type="AlphaFoldDB" id="A0A8H2K4W6"/>